<keyword evidence="4 5" id="KW-0472">Membrane</keyword>
<dbReference type="Proteomes" id="UP000033930">
    <property type="component" value="Unassembled WGS sequence"/>
</dbReference>
<feature type="domain" description="O-antigen ligase-related" evidence="6">
    <location>
        <begin position="251"/>
        <end position="386"/>
    </location>
</feature>
<reference evidence="7 8" key="1">
    <citation type="journal article" date="2015" name="Nature">
        <title>rRNA introns, odd ribosomes, and small enigmatic genomes across a large radiation of phyla.</title>
        <authorList>
            <person name="Brown C.T."/>
            <person name="Hug L.A."/>
            <person name="Thomas B.C."/>
            <person name="Sharon I."/>
            <person name="Castelle C.J."/>
            <person name="Singh A."/>
            <person name="Wilkins M.J."/>
            <person name="Williams K.H."/>
            <person name="Banfield J.F."/>
        </authorList>
    </citation>
    <scope>NUCLEOTIDE SEQUENCE [LARGE SCALE GENOMIC DNA]</scope>
</reference>
<dbReference type="Pfam" id="PF04932">
    <property type="entry name" value="Wzy_C"/>
    <property type="match status" value="1"/>
</dbReference>
<dbReference type="AlphaFoldDB" id="A0A0G0V9I1"/>
<feature type="transmembrane region" description="Helical" evidence="5">
    <location>
        <begin position="374"/>
        <end position="393"/>
    </location>
</feature>
<dbReference type="InterPro" id="IPR051533">
    <property type="entry name" value="WaaL-like"/>
</dbReference>
<feature type="transmembrane region" description="Helical" evidence="5">
    <location>
        <begin position="267"/>
        <end position="284"/>
    </location>
</feature>
<keyword evidence="3 5" id="KW-1133">Transmembrane helix</keyword>
<evidence type="ECO:0000256" key="5">
    <source>
        <dbReference type="SAM" id="Phobius"/>
    </source>
</evidence>
<dbReference type="PANTHER" id="PTHR37422">
    <property type="entry name" value="TEICHURONIC ACID BIOSYNTHESIS PROTEIN TUAE"/>
    <property type="match status" value="1"/>
</dbReference>
<evidence type="ECO:0000313" key="8">
    <source>
        <dbReference type="Proteomes" id="UP000033930"/>
    </source>
</evidence>
<proteinExistence type="predicted"/>
<feature type="transmembrane region" description="Helical" evidence="5">
    <location>
        <begin position="113"/>
        <end position="133"/>
    </location>
</feature>
<accession>A0A0G0V9I1</accession>
<feature type="transmembrane region" description="Helical" evidence="5">
    <location>
        <begin position="245"/>
        <end position="261"/>
    </location>
</feature>
<organism evidence="7 8">
    <name type="scientific">Candidatus Uhrbacteria bacterium GW2011_GWC1_41_20</name>
    <dbReference type="NCBI Taxonomy" id="1618983"/>
    <lineage>
        <taxon>Bacteria</taxon>
        <taxon>Candidatus Uhriibacteriota</taxon>
    </lineage>
</organism>
<feature type="transmembrane region" description="Helical" evidence="5">
    <location>
        <begin position="291"/>
        <end position="309"/>
    </location>
</feature>
<feature type="transmembrane region" description="Helical" evidence="5">
    <location>
        <begin position="48"/>
        <end position="66"/>
    </location>
</feature>
<dbReference type="InterPro" id="IPR007016">
    <property type="entry name" value="O-antigen_ligase-rel_domated"/>
</dbReference>
<sequence length="456" mass="51273">MYPTLLTILFTLFAILAWRNLRLGLILLSGLLPVYLLRFSIGPIPSTALEIMILICAVVWMIKLIWPDSPLSHLDTPLSHPDDRRDLLVWLYPTILLLIASIIGIIIAPDTFLALGIWKAYFIEPILVAIMMLSTFNKKDWCRCLQALSITAIALSIFAIFQYLTGVGIPIPWDIELRATSIFDYPNALGLFLAPIVVFNSILIIRHNPLPLPLKKGERPHFELPSFLRRGWLCRSEALQSEGRGWLSLISIILGLIAIILSQTEAALVAIPSAVIITLLISNISKKKKLVLLVLSVTLVLFSLLIPFSREKLLLQDYSGQVRLSQLGETMELIKDNPIFGVGLNGYPTALEPYHDSTLYEIFQYPHNIFLNTWSELGILGLIALFWFGFLILKTISRNLKTSPNVEVVTFAIFSALLTIFIHGLVDVPYFKNDLAVLTWILLIAFIALSYQKKSI</sequence>
<protein>
    <submittedName>
        <fullName evidence="7">O-antigen polymerase</fullName>
    </submittedName>
</protein>
<feature type="transmembrane region" description="Helical" evidence="5">
    <location>
        <begin position="145"/>
        <end position="165"/>
    </location>
</feature>
<comment type="caution">
    <text evidence="7">The sequence shown here is derived from an EMBL/GenBank/DDBJ whole genome shotgun (WGS) entry which is preliminary data.</text>
</comment>
<keyword evidence="2 5" id="KW-0812">Transmembrane</keyword>
<evidence type="ECO:0000256" key="2">
    <source>
        <dbReference type="ARBA" id="ARBA00022692"/>
    </source>
</evidence>
<feature type="transmembrane region" description="Helical" evidence="5">
    <location>
        <begin position="405"/>
        <end position="423"/>
    </location>
</feature>
<evidence type="ECO:0000259" key="6">
    <source>
        <dbReference type="Pfam" id="PF04932"/>
    </source>
</evidence>
<dbReference type="EMBL" id="LCAW01000026">
    <property type="protein sequence ID" value="KKR97673.1"/>
    <property type="molecule type" value="Genomic_DNA"/>
</dbReference>
<feature type="transmembrane region" description="Helical" evidence="5">
    <location>
        <begin position="185"/>
        <end position="205"/>
    </location>
</feature>
<name>A0A0G0V9I1_9BACT</name>
<evidence type="ECO:0000256" key="1">
    <source>
        <dbReference type="ARBA" id="ARBA00004141"/>
    </source>
</evidence>
<gene>
    <name evidence="7" type="ORF">UU50_C0026G0011</name>
</gene>
<feature type="transmembrane region" description="Helical" evidence="5">
    <location>
        <begin position="87"/>
        <end position="107"/>
    </location>
</feature>
<dbReference type="GO" id="GO:0016020">
    <property type="term" value="C:membrane"/>
    <property type="evidence" value="ECO:0007669"/>
    <property type="project" value="UniProtKB-SubCell"/>
</dbReference>
<evidence type="ECO:0000256" key="4">
    <source>
        <dbReference type="ARBA" id="ARBA00023136"/>
    </source>
</evidence>
<comment type="subcellular location">
    <subcellularLocation>
        <location evidence="1">Membrane</location>
        <topology evidence="1">Multi-pass membrane protein</topology>
    </subcellularLocation>
</comment>
<dbReference type="PANTHER" id="PTHR37422:SF13">
    <property type="entry name" value="LIPOPOLYSACCHARIDE BIOSYNTHESIS PROTEIN PA4999-RELATED"/>
    <property type="match status" value="1"/>
</dbReference>
<feature type="transmembrane region" description="Helical" evidence="5">
    <location>
        <begin position="435"/>
        <end position="451"/>
    </location>
</feature>
<evidence type="ECO:0000313" key="7">
    <source>
        <dbReference type="EMBL" id="KKR97673.1"/>
    </source>
</evidence>
<evidence type="ECO:0000256" key="3">
    <source>
        <dbReference type="ARBA" id="ARBA00022989"/>
    </source>
</evidence>